<dbReference type="OrthoDB" id="124855at2759"/>
<evidence type="ECO:0000256" key="4">
    <source>
        <dbReference type="ARBA" id="ARBA00023015"/>
    </source>
</evidence>
<dbReference type="PANTHER" id="PTHR10880">
    <property type="entry name" value="MORTALITY FACTOR 4-LIKE PROTEIN"/>
    <property type="match status" value="1"/>
</dbReference>
<sequence length="402" mass="44497">MSSANTSTTADTATATTATVVSITDTITSSPTPTIATTDDKTPADQTSTPSAVTTGADSDYNYAVEERVLCFHGPLIYESKCLKRRRHPEDSRCQYFIHYNGWNKNWDEWVDEHRVMKLNDQNRLRQQELKAAHKPTPGGGGMSGGAKKRKSGANIDGSNGVNESTGAAGGGGGGGKRSKSTTDAKNGKDQTNGESSATETTDGKTPSAKKKRRHSVPAFVETEEAFTTKPEIKIKIPDELKPCLVDDWDLITRQQQLFELPAKISVDTILDDYTKQKMASKLTPLKESQALEVVNGVRDYFNTMLGSQLLYRFERIQYQELLADNKHKGRKLSAVYGAIHLLRLFTKFGHFLAFTSLDEKTIQLLLTHVHDFLKYLSNNSMLFSANDYSTASPEYVRMTMS</sequence>
<evidence type="ECO:0000259" key="10">
    <source>
        <dbReference type="Pfam" id="PF22732"/>
    </source>
</evidence>
<evidence type="ECO:0000256" key="1">
    <source>
        <dbReference type="ARBA" id="ARBA00004123"/>
    </source>
</evidence>
<keyword evidence="3" id="KW-0156">Chromatin regulator</keyword>
<reference evidence="11" key="1">
    <citation type="submission" date="2020-11" db="EMBL/GenBank/DDBJ databases">
        <authorList>
            <person name="Tran Van P."/>
        </authorList>
    </citation>
    <scope>NUCLEOTIDE SEQUENCE</scope>
</reference>
<feature type="compositionally biased region" description="Polar residues" evidence="8">
    <location>
        <begin position="44"/>
        <end position="57"/>
    </location>
</feature>
<dbReference type="SUPFAM" id="SSF54160">
    <property type="entry name" value="Chromo domain-like"/>
    <property type="match status" value="1"/>
</dbReference>
<evidence type="ECO:0000256" key="7">
    <source>
        <dbReference type="ARBA" id="ARBA00023242"/>
    </source>
</evidence>
<dbReference type="EMBL" id="OC933250">
    <property type="protein sequence ID" value="CAD7659827.1"/>
    <property type="molecule type" value="Genomic_DNA"/>
</dbReference>
<evidence type="ECO:0000256" key="2">
    <source>
        <dbReference type="ARBA" id="ARBA00022763"/>
    </source>
</evidence>
<keyword evidence="12" id="KW-1185">Reference proteome</keyword>
<dbReference type="InterPro" id="IPR016197">
    <property type="entry name" value="Chromo-like_dom_sf"/>
</dbReference>
<dbReference type="InterPro" id="IPR026541">
    <property type="entry name" value="MRG_dom"/>
</dbReference>
<dbReference type="FunFam" id="1.10.274.30:FF:000001">
    <property type="entry name" value="Mortality factor 4-like protein 1"/>
    <property type="match status" value="1"/>
</dbReference>
<feature type="region of interest" description="Disordered" evidence="8">
    <location>
        <begin position="131"/>
        <end position="216"/>
    </location>
</feature>
<dbReference type="CDD" id="cd18983">
    <property type="entry name" value="CBD_MSL3_like"/>
    <property type="match status" value="1"/>
</dbReference>
<dbReference type="PANTHER" id="PTHR10880:SF48">
    <property type="entry name" value="MORTALITY FACTOR 4 LIKE 2"/>
    <property type="match status" value="1"/>
</dbReference>
<dbReference type="GO" id="GO:0006281">
    <property type="term" value="P:DNA repair"/>
    <property type="evidence" value="ECO:0007669"/>
    <property type="project" value="UniProtKB-KW"/>
</dbReference>
<proteinExistence type="predicted"/>
<dbReference type="EMBL" id="CAJPVJ010018425">
    <property type="protein sequence ID" value="CAG2176965.1"/>
    <property type="molecule type" value="Genomic_DNA"/>
</dbReference>
<keyword evidence="7" id="KW-0539">Nucleus</keyword>
<evidence type="ECO:0000256" key="6">
    <source>
        <dbReference type="ARBA" id="ARBA00023204"/>
    </source>
</evidence>
<evidence type="ECO:0000256" key="3">
    <source>
        <dbReference type="ARBA" id="ARBA00022853"/>
    </source>
</evidence>
<evidence type="ECO:0000313" key="12">
    <source>
        <dbReference type="Proteomes" id="UP000728032"/>
    </source>
</evidence>
<organism evidence="11">
    <name type="scientific">Oppiella nova</name>
    <dbReference type="NCBI Taxonomy" id="334625"/>
    <lineage>
        <taxon>Eukaryota</taxon>
        <taxon>Metazoa</taxon>
        <taxon>Ecdysozoa</taxon>
        <taxon>Arthropoda</taxon>
        <taxon>Chelicerata</taxon>
        <taxon>Arachnida</taxon>
        <taxon>Acari</taxon>
        <taxon>Acariformes</taxon>
        <taxon>Sarcoptiformes</taxon>
        <taxon>Oribatida</taxon>
        <taxon>Brachypylina</taxon>
        <taxon>Oppioidea</taxon>
        <taxon>Oppiidae</taxon>
        <taxon>Oppiella</taxon>
    </lineage>
</organism>
<feature type="compositionally biased region" description="Low complexity" evidence="8">
    <location>
        <begin position="28"/>
        <end position="37"/>
    </location>
</feature>
<dbReference type="Pfam" id="PF22732">
    <property type="entry name" value="MSL3_chromo-like"/>
    <property type="match status" value="1"/>
</dbReference>
<feature type="region of interest" description="Disordered" evidence="8">
    <location>
        <begin position="28"/>
        <end position="57"/>
    </location>
</feature>
<evidence type="ECO:0000259" key="9">
    <source>
        <dbReference type="Pfam" id="PF05712"/>
    </source>
</evidence>
<protein>
    <recommendedName>
        <fullName evidence="13">MRG domain-containing protein</fullName>
    </recommendedName>
</protein>
<dbReference type="GO" id="GO:0006355">
    <property type="term" value="P:regulation of DNA-templated transcription"/>
    <property type="evidence" value="ECO:0007669"/>
    <property type="project" value="InterPro"/>
</dbReference>
<evidence type="ECO:0000313" key="11">
    <source>
        <dbReference type="EMBL" id="CAD7659827.1"/>
    </source>
</evidence>
<feature type="compositionally biased region" description="Polar residues" evidence="8">
    <location>
        <begin position="190"/>
        <end position="205"/>
    </location>
</feature>
<dbReference type="Proteomes" id="UP000728032">
    <property type="component" value="Unassembled WGS sequence"/>
</dbReference>
<evidence type="ECO:0000256" key="5">
    <source>
        <dbReference type="ARBA" id="ARBA00023163"/>
    </source>
</evidence>
<feature type="compositionally biased region" description="Polar residues" evidence="8">
    <location>
        <begin position="157"/>
        <end position="166"/>
    </location>
</feature>
<dbReference type="InterPro" id="IPR008676">
    <property type="entry name" value="MRG"/>
</dbReference>
<evidence type="ECO:0008006" key="13">
    <source>
        <dbReference type="Google" id="ProtNLM"/>
    </source>
</evidence>
<dbReference type="Gene3D" id="2.30.30.140">
    <property type="match status" value="1"/>
</dbReference>
<dbReference type="InterPro" id="IPR053820">
    <property type="entry name" value="MSL3_chromo-like"/>
</dbReference>
<dbReference type="Gene3D" id="1.10.274.30">
    <property type="entry name" value="MRG domain"/>
    <property type="match status" value="1"/>
</dbReference>
<keyword evidence="2" id="KW-0227">DNA damage</keyword>
<dbReference type="GO" id="GO:0006325">
    <property type="term" value="P:chromatin organization"/>
    <property type="evidence" value="ECO:0007669"/>
    <property type="project" value="UniProtKB-KW"/>
</dbReference>
<dbReference type="GO" id="GO:0005634">
    <property type="term" value="C:nucleus"/>
    <property type="evidence" value="ECO:0007669"/>
    <property type="project" value="UniProtKB-SubCell"/>
</dbReference>
<keyword evidence="5" id="KW-0804">Transcription</keyword>
<gene>
    <name evidence="11" type="ORF">ONB1V03_LOCUS16398</name>
</gene>
<feature type="domain" description="MSL3 chromodomain-like" evidence="10">
    <location>
        <begin position="63"/>
        <end position="131"/>
    </location>
</feature>
<dbReference type="GO" id="GO:0035267">
    <property type="term" value="C:NuA4 histone acetyltransferase complex"/>
    <property type="evidence" value="ECO:0007669"/>
    <property type="project" value="TreeGrafter"/>
</dbReference>
<feature type="domain" description="MRG" evidence="9">
    <location>
        <begin position="211"/>
        <end position="390"/>
    </location>
</feature>
<accession>A0A7R9MH41</accession>
<dbReference type="AlphaFoldDB" id="A0A7R9MH41"/>
<keyword evidence="6" id="KW-0234">DNA repair</keyword>
<dbReference type="PROSITE" id="PS51640">
    <property type="entry name" value="MRG"/>
    <property type="match status" value="1"/>
</dbReference>
<dbReference type="Pfam" id="PF05712">
    <property type="entry name" value="MRG"/>
    <property type="match status" value="1"/>
</dbReference>
<dbReference type="InterPro" id="IPR038217">
    <property type="entry name" value="MRG_C_sf"/>
</dbReference>
<keyword evidence="4" id="KW-0805">Transcription regulation</keyword>
<comment type="subcellular location">
    <subcellularLocation>
        <location evidence="1">Nucleus</location>
    </subcellularLocation>
</comment>
<name>A0A7R9MH41_9ACAR</name>
<evidence type="ECO:0000256" key="8">
    <source>
        <dbReference type="SAM" id="MobiDB-lite"/>
    </source>
</evidence>